<dbReference type="InterPro" id="IPR051128">
    <property type="entry name" value="EgtD_Methyltrsf_superfamily"/>
</dbReference>
<dbReference type="Proteomes" id="UP000005317">
    <property type="component" value="Unassembled WGS sequence"/>
</dbReference>
<gene>
    <name evidence="5" type="ORF">Thini_4315</name>
</gene>
<organism evidence="5 6">
    <name type="scientific">Thiothrix nivea (strain ATCC 35100 / DSM 5205 / JP2)</name>
    <dbReference type="NCBI Taxonomy" id="870187"/>
    <lineage>
        <taxon>Bacteria</taxon>
        <taxon>Pseudomonadati</taxon>
        <taxon>Pseudomonadota</taxon>
        <taxon>Gammaproteobacteria</taxon>
        <taxon>Thiotrichales</taxon>
        <taxon>Thiotrichaceae</taxon>
        <taxon>Thiothrix</taxon>
    </lineage>
</organism>
<dbReference type="InterPro" id="IPR000863">
    <property type="entry name" value="Sulfotransferase_dom"/>
</dbReference>
<dbReference type="GO" id="GO:0008146">
    <property type="term" value="F:sulfotransferase activity"/>
    <property type="evidence" value="ECO:0007669"/>
    <property type="project" value="InterPro"/>
</dbReference>
<dbReference type="Gene3D" id="3.40.50.150">
    <property type="entry name" value="Vaccinia Virus protein VP39"/>
    <property type="match status" value="1"/>
</dbReference>
<sequence>MNDVKRKPNYTLCCGIRIPKSFPCDSFESGLGYEAQPEDCFIVTYPKCGTTWAQNILWTLHHQGQAIPAGKNINKDVPHLEEVGAEAIAALPTPRFIKTHLPLSLTPYHADAKYIYIARNPFDCAVSFYYHTQGFAQHYDFADGSFADYIDCFINGEVDWGNYFDHLLDWHSRRTQPNLLFLTYENMLADTEAAVKSIANFLGFPYSEYVQDTEVLQRILHHVSFAEMSKEQSRWSSARPDATPFIRKGQVGDWQHHFSPKQTAQLLAVFDKRTQEAGLELLWPELYPNWQAAARQTNTPEILDLLQSQLSSQFAEDVKQSLSEAIPRISHKYVYDAEGSRLFEELTRSDTYYLTRTEDEILQRYAPEIIDQLNENTALVELGSGSSAKTRYLIDALLARQGDDTLYVPIDISRKFLGESVEVLAHDYPNLKILGVAADYYTGLGVLSERIKQPKLVIWLGSDIGHLSYADAGWLLRNEIRRRLSPDDYLLIGIDLKKSPDELLVAYGCTGEKTELYNAFARNLLVRVNRELGGNFDVESFQRRCFHDEERGCIVAYLECGRAQRVRVEAIDVELDLAAGGRIHTHTSFKYDRTDIEHLAETGGFRLAHQWVDDASNFSVNLFSPRES</sequence>
<keyword evidence="2 5" id="KW-0808">Transferase</keyword>
<dbReference type="AlphaFoldDB" id="A0A656HJZ6"/>
<dbReference type="GO" id="GO:0008168">
    <property type="term" value="F:methyltransferase activity"/>
    <property type="evidence" value="ECO:0007669"/>
    <property type="project" value="UniProtKB-KW"/>
</dbReference>
<evidence type="ECO:0000259" key="3">
    <source>
        <dbReference type="Pfam" id="PF00685"/>
    </source>
</evidence>
<dbReference type="OrthoDB" id="5289726at2"/>
<dbReference type="InterPro" id="IPR019257">
    <property type="entry name" value="MeTrfase_dom"/>
</dbReference>
<dbReference type="InterPro" id="IPR027417">
    <property type="entry name" value="P-loop_NTPase"/>
</dbReference>
<dbReference type="Pfam" id="PF00685">
    <property type="entry name" value="Sulfotransfer_1"/>
    <property type="match status" value="1"/>
</dbReference>
<name>A0A656HJZ6_THINJ</name>
<dbReference type="Gene3D" id="3.40.50.300">
    <property type="entry name" value="P-loop containing nucleotide triphosphate hydrolases"/>
    <property type="match status" value="1"/>
</dbReference>
<keyword evidence="6" id="KW-1185">Reference proteome</keyword>
<keyword evidence="1" id="KW-0489">Methyltransferase</keyword>
<feature type="domain" description="Sulfotransferase" evidence="3">
    <location>
        <begin position="37"/>
        <end position="276"/>
    </location>
</feature>
<evidence type="ECO:0000313" key="6">
    <source>
        <dbReference type="Proteomes" id="UP000005317"/>
    </source>
</evidence>
<dbReference type="InterPro" id="IPR029063">
    <property type="entry name" value="SAM-dependent_MTases_sf"/>
</dbReference>
<proteinExistence type="predicted"/>
<dbReference type="GO" id="GO:0032259">
    <property type="term" value="P:methylation"/>
    <property type="evidence" value="ECO:0007669"/>
    <property type="project" value="UniProtKB-KW"/>
</dbReference>
<dbReference type="EMBL" id="JH651384">
    <property type="protein sequence ID" value="EIJ36797.1"/>
    <property type="molecule type" value="Genomic_DNA"/>
</dbReference>
<protein>
    <submittedName>
        <fullName evidence="5">Sulfotransferase</fullName>
    </submittedName>
</protein>
<feature type="domain" description="Histidine-specific methyltransferase SAM-dependent" evidence="4">
    <location>
        <begin position="314"/>
        <end position="623"/>
    </location>
</feature>
<reference evidence="6" key="1">
    <citation type="journal article" date="2011" name="Stand. Genomic Sci.">
        <title>Genome sequence of the filamentous, gliding Thiothrix nivea neotype strain (JP2(T)).</title>
        <authorList>
            <person name="Lapidus A."/>
            <person name="Nolan M."/>
            <person name="Lucas S."/>
            <person name="Glavina Del Rio T."/>
            <person name="Tice H."/>
            <person name="Cheng J.F."/>
            <person name="Tapia R."/>
            <person name="Han C."/>
            <person name="Goodwin L."/>
            <person name="Pitluck S."/>
            <person name="Liolios K."/>
            <person name="Pagani I."/>
            <person name="Ivanova N."/>
            <person name="Huntemann M."/>
            <person name="Mavromatis K."/>
            <person name="Mikhailova N."/>
            <person name="Pati A."/>
            <person name="Chen A."/>
            <person name="Palaniappan K."/>
            <person name="Land M."/>
            <person name="Brambilla E.M."/>
            <person name="Rohde M."/>
            <person name="Abt B."/>
            <person name="Verbarg S."/>
            <person name="Goker M."/>
            <person name="Bristow J."/>
            <person name="Eisen J.A."/>
            <person name="Markowitz V."/>
            <person name="Hugenholtz P."/>
            <person name="Kyrpides N.C."/>
            <person name="Klenk H.P."/>
            <person name="Woyke T."/>
        </authorList>
    </citation>
    <scope>NUCLEOTIDE SEQUENCE [LARGE SCALE GENOMIC DNA]</scope>
    <source>
        <strain evidence="6">ATCC 35100 / DSM 5205 / JP2</strain>
    </source>
</reference>
<evidence type="ECO:0000313" key="5">
    <source>
        <dbReference type="EMBL" id="EIJ36797.1"/>
    </source>
</evidence>
<dbReference type="PANTHER" id="PTHR43397:SF1">
    <property type="entry name" value="ERGOTHIONEINE BIOSYNTHESIS PROTEIN 1"/>
    <property type="match status" value="1"/>
</dbReference>
<accession>A0A656HJZ6</accession>
<evidence type="ECO:0000256" key="1">
    <source>
        <dbReference type="ARBA" id="ARBA00022603"/>
    </source>
</evidence>
<dbReference type="SUPFAM" id="SSF52540">
    <property type="entry name" value="P-loop containing nucleoside triphosphate hydrolases"/>
    <property type="match status" value="1"/>
</dbReference>
<dbReference type="PANTHER" id="PTHR43397">
    <property type="entry name" value="ERGOTHIONEINE BIOSYNTHESIS PROTEIN 1"/>
    <property type="match status" value="1"/>
</dbReference>
<dbReference type="Pfam" id="PF10017">
    <property type="entry name" value="Methyltransf_33"/>
    <property type="match status" value="1"/>
</dbReference>
<evidence type="ECO:0000259" key="4">
    <source>
        <dbReference type="Pfam" id="PF10017"/>
    </source>
</evidence>
<evidence type="ECO:0000256" key="2">
    <source>
        <dbReference type="ARBA" id="ARBA00022679"/>
    </source>
</evidence>